<feature type="compositionally biased region" description="Basic and acidic residues" evidence="1">
    <location>
        <begin position="67"/>
        <end position="80"/>
    </location>
</feature>
<accession>A0A1C3JYN1</accession>
<feature type="signal peptide" evidence="2">
    <location>
        <begin position="1"/>
        <end position="23"/>
    </location>
</feature>
<reference evidence="3 5" key="1">
    <citation type="submission" date="2016-06" db="EMBL/GenBank/DDBJ databases">
        <authorList>
            <person name="Kjaerup R.B."/>
            <person name="Dalgaard T.S."/>
            <person name="Juul-Madsen H.R."/>
        </authorList>
    </citation>
    <scope>NUCLEOTIDE SEQUENCE [LARGE SCALE GENOMIC DNA]</scope>
    <source>
        <strain evidence="3">Orrdi1</strain>
    </source>
</reference>
<organism evidence="3 5">
    <name type="scientific">Orrella dioscoreae</name>
    <dbReference type="NCBI Taxonomy" id="1851544"/>
    <lineage>
        <taxon>Bacteria</taxon>
        <taxon>Pseudomonadati</taxon>
        <taxon>Pseudomonadota</taxon>
        <taxon>Betaproteobacteria</taxon>
        <taxon>Burkholderiales</taxon>
        <taxon>Alcaligenaceae</taxon>
        <taxon>Orrella</taxon>
    </lineage>
</organism>
<gene>
    <name evidence="3" type="ORF">ODI_02541</name>
    <name evidence="4" type="ORF">ODI_R1129</name>
</gene>
<dbReference type="Proteomes" id="UP000078558">
    <property type="component" value="Chromosome I"/>
</dbReference>
<keyword evidence="2" id="KW-0732">Signal</keyword>
<evidence type="ECO:0000313" key="5">
    <source>
        <dbReference type="Proteomes" id="UP000078558"/>
    </source>
</evidence>
<feature type="chain" id="PRO_5015062436" evidence="2">
    <location>
        <begin position="24"/>
        <end position="133"/>
    </location>
</feature>
<protein>
    <submittedName>
        <fullName evidence="3">Uncharacterized protein</fullName>
    </submittedName>
</protein>
<dbReference type="RefSeq" id="WP_067750448.1">
    <property type="nucleotide sequence ID" value="NZ_LT907988.1"/>
</dbReference>
<dbReference type="EMBL" id="LT907988">
    <property type="protein sequence ID" value="SOE47931.1"/>
    <property type="molecule type" value="Genomic_DNA"/>
</dbReference>
<sequence length="133" mass="13737">MKKLSKILIVSSATLLGAASVQAAGIGAATPGDAQLVAQVSTGAQQGTDSKGNNDYKPGGTGGPGGKPREEVRQERDAAQHKGMSQQGEQKYPAKTRDGVPPTPSTDQVKTERDHASQTGKPQGEQGYPAKKQ</sequence>
<reference evidence="4 5" key="2">
    <citation type="submission" date="2017-08" db="EMBL/GenBank/DDBJ databases">
        <authorList>
            <person name="de Groot N.N."/>
        </authorList>
    </citation>
    <scope>NUCLEOTIDE SEQUENCE [LARGE SCALE GENOMIC DNA]</scope>
    <source>
        <strain evidence="4">Orrdi1</strain>
    </source>
</reference>
<evidence type="ECO:0000313" key="4">
    <source>
        <dbReference type="EMBL" id="SOE47931.1"/>
    </source>
</evidence>
<dbReference type="EMBL" id="FLRC01000008">
    <property type="protein sequence ID" value="SBT24381.1"/>
    <property type="molecule type" value="Genomic_DNA"/>
</dbReference>
<dbReference type="AlphaFoldDB" id="A0A1C3JYN1"/>
<dbReference type="KEGG" id="odi:ODI_R1129"/>
<evidence type="ECO:0000313" key="3">
    <source>
        <dbReference type="EMBL" id="SBT24381.1"/>
    </source>
</evidence>
<feature type="compositionally biased region" description="Polar residues" evidence="1">
    <location>
        <begin position="39"/>
        <end position="53"/>
    </location>
</feature>
<keyword evidence="5" id="KW-1185">Reference proteome</keyword>
<name>A0A1C3JYN1_9BURK</name>
<evidence type="ECO:0000256" key="2">
    <source>
        <dbReference type="SAM" id="SignalP"/>
    </source>
</evidence>
<evidence type="ECO:0000256" key="1">
    <source>
        <dbReference type="SAM" id="MobiDB-lite"/>
    </source>
</evidence>
<feature type="region of interest" description="Disordered" evidence="1">
    <location>
        <begin position="39"/>
        <end position="133"/>
    </location>
</feature>
<proteinExistence type="predicted"/>